<accession>A0ABV0INR4</accession>
<dbReference type="InterPro" id="IPR014756">
    <property type="entry name" value="Ig_E-set"/>
</dbReference>
<evidence type="ECO:0000259" key="3">
    <source>
        <dbReference type="SMART" id="SM00642"/>
    </source>
</evidence>
<dbReference type="SMART" id="SM00642">
    <property type="entry name" value="Aamy"/>
    <property type="match status" value="1"/>
</dbReference>
<gene>
    <name evidence="4" type="primary">glgX</name>
    <name evidence="4" type="ORF">ABDK96_15960</name>
</gene>
<sequence length="723" mass="78822">MSVTSQPTGSIPVQLRHVSGHRSRPFPLGVAESVPGVAEVAGAVNLAVYAPGITALDVVFTDPGFPADAVPSAEDLHRAPLFDVTDHVHHGTVPGLGHGSLYALVARDRRLSGVSRTGRKTSGKVKALPQLLLDPYGDAVVERGGVYWSTRVAGDFDWNGAAKPHIPLRDTIIYEAHVIGQTRLHPGIPEELRGTYAGLAHPAMLEYLTYLGVTAVELLPVHHHRDEDHLQAAGLQNYWGYNTVSFFAPHPGYATAAAQAAGPRAVQDEFKGMVKLLHEAGIEVLLDVVYNHTAEEGPGGPTFCWRGLGDEYYYRHDAAGRYLDTTGCGNALNFDDPQVVRMTVDSLRRWVTDFQIDGFRFDLAVTMCRDGAHHYTHRHPFLVAAQADPVLAGTKLIAEPWDVGIGGWQTGRFPAGWSDWNDRFRDVVRDFWVADRGAMEHGGQGGSTARLADSLSGSAALFESSGRSALASINLVTAHDGFTLADLVAYNEKHNEANGEDNRDGNSHNRSYNHGTEGPTGDAEILEARAQTARNVMATLLLSLGVPMITAGDELGRSQGGNNNAYCQNNEISWTEWDLDSRQQRMLSTTRRLIAIRKEFLAGQPYSYPARDLGYLRWFNSSGRPMTEQDWTDPHQRLLQLLIGVPGGRSTGLIVFNGGLETVPFRLPVPEELRGISTEQGSAVHTFTLQLSTSHRGDPRRGALFAPGENDTIEANSITLYDV</sequence>
<feature type="compositionally biased region" description="Basic and acidic residues" evidence="2">
    <location>
        <begin position="496"/>
        <end position="507"/>
    </location>
</feature>
<evidence type="ECO:0000313" key="5">
    <source>
        <dbReference type="Proteomes" id="UP001484097"/>
    </source>
</evidence>
<dbReference type="CDD" id="cd11326">
    <property type="entry name" value="AmyAc_Glg_debranch"/>
    <property type="match status" value="1"/>
</dbReference>
<dbReference type="GO" id="GO:0120549">
    <property type="term" value="F:limit dextrin alpha-1,6-maltotetraose-hydrolase activity"/>
    <property type="evidence" value="ECO:0007669"/>
    <property type="project" value="UniProtKB-EC"/>
</dbReference>
<feature type="domain" description="Glycosyl hydrolase family 13 catalytic" evidence="3">
    <location>
        <begin position="171"/>
        <end position="597"/>
    </location>
</feature>
<keyword evidence="4" id="KW-0378">Hydrolase</keyword>
<dbReference type="SUPFAM" id="SSF51445">
    <property type="entry name" value="(Trans)glycosidases"/>
    <property type="match status" value="1"/>
</dbReference>
<comment type="caution">
    <text evidence="4">The sequence shown here is derived from an EMBL/GenBank/DDBJ whole genome shotgun (WGS) entry which is preliminary data.</text>
</comment>
<dbReference type="InterPro" id="IPR013780">
    <property type="entry name" value="Glyco_hydro_b"/>
</dbReference>
<dbReference type="EC" id="3.2.1.196" evidence="4"/>
<dbReference type="EMBL" id="JBDXMX010000010">
    <property type="protein sequence ID" value="MEO9249177.1"/>
    <property type="molecule type" value="Genomic_DNA"/>
</dbReference>
<dbReference type="Gene3D" id="2.60.40.10">
    <property type="entry name" value="Immunoglobulins"/>
    <property type="match status" value="1"/>
</dbReference>
<organism evidence="4 5">
    <name type="scientific">Citricoccus nitrophenolicus</name>
    <dbReference type="NCBI Taxonomy" id="863575"/>
    <lineage>
        <taxon>Bacteria</taxon>
        <taxon>Bacillati</taxon>
        <taxon>Actinomycetota</taxon>
        <taxon>Actinomycetes</taxon>
        <taxon>Micrococcales</taxon>
        <taxon>Micrococcaceae</taxon>
        <taxon>Citricoccus</taxon>
    </lineage>
</organism>
<name>A0ABV0INR4_9MICC</name>
<evidence type="ECO:0000313" key="4">
    <source>
        <dbReference type="EMBL" id="MEO9249177.1"/>
    </source>
</evidence>
<protein>
    <submittedName>
        <fullName evidence="4">Glycogen debranching protein GlgX</fullName>
        <ecNumber evidence="4">3.2.1.196</ecNumber>
    </submittedName>
</protein>
<dbReference type="PANTHER" id="PTHR43002">
    <property type="entry name" value="GLYCOGEN DEBRANCHING ENZYME"/>
    <property type="match status" value="1"/>
</dbReference>
<dbReference type="SUPFAM" id="SSF51011">
    <property type="entry name" value="Glycosyl hydrolase domain"/>
    <property type="match status" value="1"/>
</dbReference>
<comment type="similarity">
    <text evidence="1">Belongs to the glycosyl hydrolase 13 family.</text>
</comment>
<dbReference type="Pfam" id="PF00128">
    <property type="entry name" value="Alpha-amylase"/>
    <property type="match status" value="1"/>
</dbReference>
<dbReference type="RefSeq" id="WP_347921919.1">
    <property type="nucleotide sequence ID" value="NZ_JBDXMX010000010.1"/>
</dbReference>
<feature type="region of interest" description="Disordered" evidence="2">
    <location>
        <begin position="496"/>
        <end position="521"/>
    </location>
</feature>
<dbReference type="InterPro" id="IPR017853">
    <property type="entry name" value="GH"/>
</dbReference>
<keyword evidence="5" id="KW-1185">Reference proteome</keyword>
<dbReference type="Gene3D" id="2.60.40.1180">
    <property type="entry name" value="Golgi alpha-mannosidase II"/>
    <property type="match status" value="1"/>
</dbReference>
<dbReference type="SUPFAM" id="SSF81296">
    <property type="entry name" value="E set domains"/>
    <property type="match status" value="1"/>
</dbReference>
<dbReference type="NCBIfam" id="TIGR02100">
    <property type="entry name" value="glgX_debranch"/>
    <property type="match status" value="1"/>
</dbReference>
<dbReference type="InterPro" id="IPR011837">
    <property type="entry name" value="Glycogen_debranch_GlgX"/>
</dbReference>
<evidence type="ECO:0000256" key="2">
    <source>
        <dbReference type="SAM" id="MobiDB-lite"/>
    </source>
</evidence>
<keyword evidence="4" id="KW-0326">Glycosidase</keyword>
<dbReference type="Gene3D" id="3.20.20.80">
    <property type="entry name" value="Glycosidases"/>
    <property type="match status" value="1"/>
</dbReference>
<dbReference type="InterPro" id="IPR006047">
    <property type="entry name" value="GH13_cat_dom"/>
</dbReference>
<dbReference type="InterPro" id="IPR013783">
    <property type="entry name" value="Ig-like_fold"/>
</dbReference>
<reference evidence="4 5" key="1">
    <citation type="submission" date="2024-05" db="EMBL/GenBank/DDBJ databases">
        <authorList>
            <person name="Yi C."/>
        </authorList>
    </citation>
    <scope>NUCLEOTIDE SEQUENCE [LARGE SCALE GENOMIC DNA]</scope>
    <source>
        <strain evidence="4 5">XS13</strain>
    </source>
</reference>
<evidence type="ECO:0000256" key="1">
    <source>
        <dbReference type="ARBA" id="ARBA00008061"/>
    </source>
</evidence>
<dbReference type="Proteomes" id="UP001484097">
    <property type="component" value="Unassembled WGS sequence"/>
</dbReference>
<proteinExistence type="inferred from homology"/>